<reference evidence="3" key="1">
    <citation type="journal article" date="2014" name="Front. Microbiol.">
        <title>High frequency of phylogenetically diverse reductive dehalogenase-homologous genes in deep subseafloor sedimentary metagenomes.</title>
        <authorList>
            <person name="Kawai M."/>
            <person name="Futagami T."/>
            <person name="Toyoda A."/>
            <person name="Takaki Y."/>
            <person name="Nishi S."/>
            <person name="Hori S."/>
            <person name="Arai W."/>
            <person name="Tsubouchi T."/>
            <person name="Morono Y."/>
            <person name="Uchiyama I."/>
            <person name="Ito T."/>
            <person name="Fujiyama A."/>
            <person name="Inagaki F."/>
            <person name="Takami H."/>
        </authorList>
    </citation>
    <scope>NUCLEOTIDE SEQUENCE</scope>
    <source>
        <strain evidence="3">Expedition CK06-06</strain>
    </source>
</reference>
<dbReference type="GO" id="GO:0008664">
    <property type="term" value="F:RNA 2',3'-cyclic 3'-phosphodiesterase activity"/>
    <property type="evidence" value="ECO:0007669"/>
    <property type="project" value="InterPro"/>
</dbReference>
<dbReference type="AlphaFoldDB" id="X1VLR7"/>
<dbReference type="PANTHER" id="PTHR35561:SF1">
    <property type="entry name" value="RNA 2',3'-CYCLIC PHOSPHODIESTERASE"/>
    <property type="match status" value="1"/>
</dbReference>
<dbReference type="InterPro" id="IPR014051">
    <property type="entry name" value="Phosphoesterase_HXTX"/>
</dbReference>
<dbReference type="SUPFAM" id="SSF55144">
    <property type="entry name" value="LigT-like"/>
    <property type="match status" value="1"/>
</dbReference>
<comment type="caution">
    <text evidence="3">The sequence shown here is derived from an EMBL/GenBank/DDBJ whole genome shotgun (WGS) entry which is preliminary data.</text>
</comment>
<sequence length="154" mass="17291">MPDVVLRTFFGFELPPEVPRQAAGLRTLVDDPKQAVRWVKGANIHLTIRFLGATPGKAVEEIAVAMREKLEDFPSLHVRVEGTGVFPSPTRPRILWLGVAGDISRLQELDKSIHQVVGPMGFPREEREFIPHITLGRVRYPQKITPDVAKFLHA</sequence>
<evidence type="ECO:0000256" key="1">
    <source>
        <dbReference type="ARBA" id="ARBA00022801"/>
    </source>
</evidence>
<dbReference type="PANTHER" id="PTHR35561">
    <property type="entry name" value="RNA 2',3'-CYCLIC PHOSPHODIESTERASE"/>
    <property type="match status" value="1"/>
</dbReference>
<name>X1VLR7_9ZZZZ</name>
<accession>X1VLR7</accession>
<organism evidence="3">
    <name type="scientific">marine sediment metagenome</name>
    <dbReference type="NCBI Taxonomy" id="412755"/>
    <lineage>
        <taxon>unclassified sequences</taxon>
        <taxon>metagenomes</taxon>
        <taxon>ecological metagenomes</taxon>
    </lineage>
</organism>
<evidence type="ECO:0000259" key="2">
    <source>
        <dbReference type="Pfam" id="PF02834"/>
    </source>
</evidence>
<dbReference type="NCBIfam" id="TIGR02258">
    <property type="entry name" value="2_5_ligase"/>
    <property type="match status" value="1"/>
</dbReference>
<dbReference type="GO" id="GO:0004113">
    <property type="term" value="F:2',3'-cyclic-nucleotide 3'-phosphodiesterase activity"/>
    <property type="evidence" value="ECO:0007669"/>
    <property type="project" value="InterPro"/>
</dbReference>
<dbReference type="Pfam" id="PF02834">
    <property type="entry name" value="LigT_PEase"/>
    <property type="match status" value="1"/>
</dbReference>
<feature type="domain" description="Phosphoesterase HXTX" evidence="2">
    <location>
        <begin position="14"/>
        <end position="96"/>
    </location>
</feature>
<dbReference type="HAMAP" id="MF_01940">
    <property type="entry name" value="RNA_CPDase"/>
    <property type="match status" value="1"/>
</dbReference>
<dbReference type="EMBL" id="BARW01034710">
    <property type="protein sequence ID" value="GAJ09295.1"/>
    <property type="molecule type" value="Genomic_DNA"/>
</dbReference>
<gene>
    <name evidence="3" type="ORF">S12H4_54322</name>
</gene>
<dbReference type="Gene3D" id="3.90.1140.10">
    <property type="entry name" value="Cyclic phosphodiesterase"/>
    <property type="match status" value="1"/>
</dbReference>
<dbReference type="InterPro" id="IPR009097">
    <property type="entry name" value="Cyclic_Pdiesterase"/>
</dbReference>
<keyword evidence="1" id="KW-0378">Hydrolase</keyword>
<dbReference type="InterPro" id="IPR004175">
    <property type="entry name" value="RNA_CPDase"/>
</dbReference>
<feature type="non-terminal residue" evidence="3">
    <location>
        <position position="154"/>
    </location>
</feature>
<proteinExistence type="inferred from homology"/>
<evidence type="ECO:0000313" key="3">
    <source>
        <dbReference type="EMBL" id="GAJ09295.1"/>
    </source>
</evidence>
<protein>
    <recommendedName>
        <fullName evidence="2">Phosphoesterase HXTX domain-containing protein</fullName>
    </recommendedName>
</protein>